<evidence type="ECO:0000256" key="3">
    <source>
        <dbReference type="ARBA" id="ARBA00022448"/>
    </source>
</evidence>
<evidence type="ECO:0000256" key="8">
    <source>
        <dbReference type="SAM" id="Phobius"/>
    </source>
</evidence>
<dbReference type="PANTHER" id="PTHR34702:SF1">
    <property type="entry name" value="NA(+)_H(+) ANTIPORTER SUBUNIT F"/>
    <property type="match status" value="1"/>
</dbReference>
<proteinExistence type="inferred from homology"/>
<dbReference type="GO" id="GO:0005886">
    <property type="term" value="C:plasma membrane"/>
    <property type="evidence" value="ECO:0007669"/>
    <property type="project" value="UniProtKB-SubCell"/>
</dbReference>
<keyword evidence="10" id="KW-1185">Reference proteome</keyword>
<evidence type="ECO:0000313" key="9">
    <source>
        <dbReference type="EMBL" id="TRW50237.1"/>
    </source>
</evidence>
<dbReference type="InterPro" id="IPR007208">
    <property type="entry name" value="MrpF/PhaF-like"/>
</dbReference>
<gene>
    <name evidence="9" type="ORF">FM042_05220</name>
</gene>
<organism evidence="9 10">
    <name type="scientific">Aliidiomarina halalkaliphila</name>
    <dbReference type="NCBI Taxonomy" id="2593535"/>
    <lineage>
        <taxon>Bacteria</taxon>
        <taxon>Pseudomonadati</taxon>
        <taxon>Pseudomonadota</taxon>
        <taxon>Gammaproteobacteria</taxon>
        <taxon>Alteromonadales</taxon>
        <taxon>Idiomarinaceae</taxon>
        <taxon>Aliidiomarina</taxon>
    </lineage>
</organism>
<feature type="transmembrane region" description="Helical" evidence="8">
    <location>
        <begin position="36"/>
        <end position="53"/>
    </location>
</feature>
<evidence type="ECO:0008006" key="11">
    <source>
        <dbReference type="Google" id="ProtNLM"/>
    </source>
</evidence>
<evidence type="ECO:0000313" key="10">
    <source>
        <dbReference type="Proteomes" id="UP000320359"/>
    </source>
</evidence>
<dbReference type="Pfam" id="PF04066">
    <property type="entry name" value="MrpF_PhaF"/>
    <property type="match status" value="1"/>
</dbReference>
<feature type="transmembrane region" description="Helical" evidence="8">
    <location>
        <begin position="6"/>
        <end position="24"/>
    </location>
</feature>
<dbReference type="OrthoDB" id="6170784at2"/>
<dbReference type="GO" id="GO:0015385">
    <property type="term" value="F:sodium:proton antiporter activity"/>
    <property type="evidence" value="ECO:0007669"/>
    <property type="project" value="TreeGrafter"/>
</dbReference>
<evidence type="ECO:0000256" key="4">
    <source>
        <dbReference type="ARBA" id="ARBA00022475"/>
    </source>
</evidence>
<keyword evidence="6 8" id="KW-1133">Transmembrane helix</keyword>
<reference evidence="9 10" key="1">
    <citation type="submission" date="2019-07" db="EMBL/GenBank/DDBJ databases">
        <authorList>
            <person name="Yang M."/>
            <person name="Zhao D."/>
            <person name="Xiang H."/>
        </authorList>
    </citation>
    <scope>NUCLEOTIDE SEQUENCE [LARGE SCALE GENOMIC DNA]</scope>
    <source>
        <strain evidence="9 10">IM1326</strain>
    </source>
</reference>
<dbReference type="Proteomes" id="UP000320359">
    <property type="component" value="Unassembled WGS sequence"/>
</dbReference>
<feature type="transmembrane region" description="Helical" evidence="8">
    <location>
        <begin position="59"/>
        <end position="78"/>
    </location>
</feature>
<evidence type="ECO:0000256" key="7">
    <source>
        <dbReference type="ARBA" id="ARBA00023136"/>
    </source>
</evidence>
<keyword evidence="3" id="KW-0813">Transport</keyword>
<dbReference type="RefSeq" id="WP_143235009.1">
    <property type="nucleotide sequence ID" value="NZ_VJWL01000001.1"/>
</dbReference>
<evidence type="ECO:0000256" key="2">
    <source>
        <dbReference type="ARBA" id="ARBA00009212"/>
    </source>
</evidence>
<evidence type="ECO:0000256" key="6">
    <source>
        <dbReference type="ARBA" id="ARBA00022989"/>
    </source>
</evidence>
<comment type="similarity">
    <text evidence="2">Belongs to the CPA3 antiporters (TC 2.A.63) subunit F family.</text>
</comment>
<comment type="subcellular location">
    <subcellularLocation>
        <location evidence="1">Cell membrane</location>
        <topology evidence="1">Multi-pass membrane protein</topology>
    </subcellularLocation>
</comment>
<accession>A0A552X5D6</accession>
<dbReference type="PANTHER" id="PTHR34702">
    <property type="entry name" value="NA(+)/H(+) ANTIPORTER SUBUNIT F1"/>
    <property type="match status" value="1"/>
</dbReference>
<evidence type="ECO:0000256" key="5">
    <source>
        <dbReference type="ARBA" id="ARBA00022692"/>
    </source>
</evidence>
<name>A0A552X5D6_9GAMM</name>
<keyword evidence="5 8" id="KW-0812">Transmembrane</keyword>
<evidence type="ECO:0000256" key="1">
    <source>
        <dbReference type="ARBA" id="ARBA00004651"/>
    </source>
</evidence>
<sequence>MSHFLTGIAVVLLLSLLIGLIRVWRGPNEADRMLAAQLFGTTGVATLLILAVATEQRALIDIAFILALLAAVATIAFVRRIGSPSKAAKNKEKQP</sequence>
<comment type="caution">
    <text evidence="9">The sequence shown here is derived from an EMBL/GenBank/DDBJ whole genome shotgun (WGS) entry which is preliminary data.</text>
</comment>
<dbReference type="AlphaFoldDB" id="A0A552X5D6"/>
<keyword evidence="7 8" id="KW-0472">Membrane</keyword>
<dbReference type="EMBL" id="VJWL01000001">
    <property type="protein sequence ID" value="TRW50237.1"/>
    <property type="molecule type" value="Genomic_DNA"/>
</dbReference>
<protein>
    <recommendedName>
        <fullName evidence="11">PH regulation protein F</fullName>
    </recommendedName>
</protein>
<keyword evidence="4" id="KW-1003">Cell membrane</keyword>